<dbReference type="Pfam" id="PF12019">
    <property type="entry name" value="GspH"/>
    <property type="match status" value="1"/>
</dbReference>
<keyword evidence="6 11" id="KW-0812">Transmembrane</keyword>
<keyword evidence="7 11" id="KW-1133">Transmembrane helix</keyword>
<sequence>MRTSTPPKPTRNGFTLVELMVVLVLIGLAASAVVLTLRPSDVARDEAVMLAGRIAAVRDEAVLRGRPTGIWVTTSGFGFEQYRNREWEVLEARRFDGRQAFRGGVTASTGEAGRVGIRFDNLGMPSAPSIVQLTGPEGRIATVSVAANGRVEAN</sequence>
<gene>
    <name evidence="13" type="ORF">NDO55_10240</name>
</gene>
<evidence type="ECO:0000256" key="7">
    <source>
        <dbReference type="ARBA" id="ARBA00022989"/>
    </source>
</evidence>
<keyword evidence="4" id="KW-0488">Methylation</keyword>
<evidence type="ECO:0000256" key="5">
    <source>
        <dbReference type="ARBA" id="ARBA00022519"/>
    </source>
</evidence>
<evidence type="ECO:0000256" key="4">
    <source>
        <dbReference type="ARBA" id="ARBA00022481"/>
    </source>
</evidence>
<keyword evidence="3" id="KW-1003">Cell membrane</keyword>
<dbReference type="RefSeq" id="WP_252114929.1">
    <property type="nucleotide sequence ID" value="NZ_JAMSHT010000001.1"/>
</dbReference>
<evidence type="ECO:0000256" key="10">
    <source>
        <dbReference type="ARBA" id="ARBA00030775"/>
    </source>
</evidence>
<dbReference type="NCBIfam" id="TIGR02532">
    <property type="entry name" value="IV_pilin_GFxxxE"/>
    <property type="match status" value="1"/>
</dbReference>
<evidence type="ECO:0000256" key="3">
    <source>
        <dbReference type="ARBA" id="ARBA00022475"/>
    </source>
</evidence>
<dbReference type="EMBL" id="JAMSHT010000001">
    <property type="protein sequence ID" value="MCM8558200.1"/>
    <property type="molecule type" value="Genomic_DNA"/>
</dbReference>
<dbReference type="Proteomes" id="UP001155128">
    <property type="component" value="Unassembled WGS sequence"/>
</dbReference>
<dbReference type="Gene3D" id="3.55.40.10">
    <property type="entry name" value="minor pseudopilin epsh domain"/>
    <property type="match status" value="1"/>
</dbReference>
<keyword evidence="8 11" id="KW-0472">Membrane</keyword>
<dbReference type="InterPro" id="IPR002416">
    <property type="entry name" value="T2SS_protein-GspH"/>
</dbReference>
<comment type="caution">
    <text evidence="13">The sequence shown here is derived from an EMBL/GenBank/DDBJ whole genome shotgun (WGS) entry which is preliminary data.</text>
</comment>
<dbReference type="InterPro" id="IPR022346">
    <property type="entry name" value="T2SS_GspH"/>
</dbReference>
<evidence type="ECO:0000256" key="1">
    <source>
        <dbReference type="ARBA" id="ARBA00004377"/>
    </source>
</evidence>
<reference evidence="13" key="1">
    <citation type="submission" date="2022-06" db="EMBL/GenBank/DDBJ databases">
        <title>Sphingomicrobium sedimins sp. nov., a marine bacterium isolated from tidal flat.</title>
        <authorList>
            <person name="Kim C.-H."/>
            <person name="Yoo Y."/>
            <person name="Kim J.-J."/>
        </authorList>
    </citation>
    <scope>NUCLEOTIDE SEQUENCE</scope>
    <source>
        <strain evidence="13">GRR-S6-50</strain>
    </source>
</reference>
<organism evidence="13 14">
    <name type="scientific">Sphingomicrobium sediminis</name>
    <dbReference type="NCBI Taxonomy" id="2950949"/>
    <lineage>
        <taxon>Bacteria</taxon>
        <taxon>Pseudomonadati</taxon>
        <taxon>Pseudomonadota</taxon>
        <taxon>Alphaproteobacteria</taxon>
        <taxon>Sphingomonadales</taxon>
        <taxon>Sphingomonadaceae</taxon>
        <taxon>Sphingomicrobium</taxon>
    </lineage>
</organism>
<dbReference type="InterPro" id="IPR045584">
    <property type="entry name" value="Pilin-like"/>
</dbReference>
<proteinExistence type="inferred from homology"/>
<evidence type="ECO:0000256" key="9">
    <source>
        <dbReference type="ARBA" id="ARBA00025772"/>
    </source>
</evidence>
<dbReference type="InterPro" id="IPR012902">
    <property type="entry name" value="N_methyl_site"/>
</dbReference>
<evidence type="ECO:0000256" key="2">
    <source>
        <dbReference type="ARBA" id="ARBA00021549"/>
    </source>
</evidence>
<name>A0A9X2EIL5_9SPHN</name>
<dbReference type="GO" id="GO:0015627">
    <property type="term" value="C:type II protein secretion system complex"/>
    <property type="evidence" value="ECO:0007669"/>
    <property type="project" value="InterPro"/>
</dbReference>
<dbReference type="PRINTS" id="PR00885">
    <property type="entry name" value="BCTERIALGSPH"/>
</dbReference>
<comment type="similarity">
    <text evidence="9">Belongs to the GSP H family.</text>
</comment>
<dbReference type="GO" id="GO:0005886">
    <property type="term" value="C:plasma membrane"/>
    <property type="evidence" value="ECO:0007669"/>
    <property type="project" value="UniProtKB-SubCell"/>
</dbReference>
<evidence type="ECO:0000313" key="14">
    <source>
        <dbReference type="Proteomes" id="UP001155128"/>
    </source>
</evidence>
<protein>
    <recommendedName>
        <fullName evidence="2">Type II secretion system protein H</fullName>
    </recommendedName>
    <alternativeName>
        <fullName evidence="10">General secretion pathway protein H</fullName>
    </alternativeName>
</protein>
<evidence type="ECO:0000256" key="8">
    <source>
        <dbReference type="ARBA" id="ARBA00023136"/>
    </source>
</evidence>
<feature type="transmembrane region" description="Helical" evidence="11">
    <location>
        <begin position="16"/>
        <end position="37"/>
    </location>
</feature>
<evidence type="ECO:0000313" key="13">
    <source>
        <dbReference type="EMBL" id="MCM8558200.1"/>
    </source>
</evidence>
<dbReference type="GO" id="GO:0015628">
    <property type="term" value="P:protein secretion by the type II secretion system"/>
    <property type="evidence" value="ECO:0007669"/>
    <property type="project" value="InterPro"/>
</dbReference>
<accession>A0A9X2EIL5</accession>
<keyword evidence="5" id="KW-0997">Cell inner membrane</keyword>
<evidence type="ECO:0000259" key="12">
    <source>
        <dbReference type="Pfam" id="PF12019"/>
    </source>
</evidence>
<comment type="subcellular location">
    <subcellularLocation>
        <location evidence="1">Cell inner membrane</location>
        <topology evidence="1">Single-pass membrane protein</topology>
    </subcellularLocation>
</comment>
<keyword evidence="14" id="KW-1185">Reference proteome</keyword>
<dbReference type="SUPFAM" id="SSF54523">
    <property type="entry name" value="Pili subunits"/>
    <property type="match status" value="1"/>
</dbReference>
<dbReference type="AlphaFoldDB" id="A0A9X2EIL5"/>
<evidence type="ECO:0000256" key="11">
    <source>
        <dbReference type="SAM" id="Phobius"/>
    </source>
</evidence>
<dbReference type="Pfam" id="PF07963">
    <property type="entry name" value="N_methyl"/>
    <property type="match status" value="1"/>
</dbReference>
<evidence type="ECO:0000256" key="6">
    <source>
        <dbReference type="ARBA" id="ARBA00022692"/>
    </source>
</evidence>
<feature type="domain" description="General secretion pathway GspH" evidence="12">
    <location>
        <begin position="50"/>
        <end position="149"/>
    </location>
</feature>